<dbReference type="Proteomes" id="UP000222831">
    <property type="component" value="Segment"/>
</dbReference>
<protein>
    <submittedName>
        <fullName evidence="1">Uncharacterized protein</fullName>
    </submittedName>
</protein>
<sequence length="573" mass="65253">MKIKVVSQADLALPSAERTTDDIYGGALESGKAKSKRYMIIEHGNAKLQWNFPPRTWNSEPDTNADAFDQINAYFEQLDGTKQAAIFEEYRQIHTVLRATNMQQDECEDLIEAIRPMAKALFDQIDPTHFYNWVWSTLRPRVPVDVKITFDPDTMPGTRERTYLLEDYKGLIPLAILVRAAVPFWFDFAALTKSVLSREHKDMLAYSLIEQAWPAQCQALKRLEQFVDHTIGNDRNNPAAIMMGIGTDDFVYWALTSLVINRLPVVDVMGVNNLTPVVSALYNYVRHRVTTIASSQPAIKNKFAETSYSADENNQSYLEGFRNRIALTVGQEALGDYYLEQQIELIHKGVVDPLSLIERVAPGIDYALVEDSLNSAKALHGIPLMDEQITIAAWLFHPYSQVRAVGNLLKERVVSLLGLAQAVLIHHGKIDLAMLVSAAYERVDNSGGTHFIGESIAPLRAVDREAYRAVFPMEQRSRNQKKVRNFVFDDVYELVRSLQEYDINCTFSDATLQRVQGNNPNRKYFLRRDAVTMFMEYAKWLAERPMVRINPDEVYQQLMAQATGTHFAPFKFH</sequence>
<keyword evidence="2" id="KW-1185">Reference proteome</keyword>
<organism evidence="1 2">
    <name type="scientific">Ralstonia phage RP12</name>
    <dbReference type="NCBI Taxonomy" id="1923889"/>
    <lineage>
        <taxon>Viruses</taxon>
        <taxon>Duplodnaviria</taxon>
        <taxon>Heunggongvirae</taxon>
        <taxon>Uroviricota</taxon>
        <taxon>Caudoviricetes</taxon>
        <taxon>Chimalliviridae</taxon>
        <taxon>Ripduovirus</taxon>
        <taxon>Ripduovirus RP12</taxon>
    </lineage>
</organism>
<dbReference type="EMBL" id="AP017924">
    <property type="protein sequence ID" value="BAW19253.1"/>
    <property type="molecule type" value="Genomic_DNA"/>
</dbReference>
<reference evidence="1 2" key="1">
    <citation type="submission" date="2016-12" db="EMBL/GenBank/DDBJ databases">
        <title>Characterization of two jumbo phages RP12 and RP31 infecting the phytopathogen Ralstonia solanacearum.</title>
        <authorList>
            <person name="Kawasaki T."/>
            <person name="Yoshikawa G."/>
            <person name="Ogata H."/>
            <person name="Yamada T."/>
        </authorList>
    </citation>
    <scope>NUCLEOTIDE SEQUENCE [LARGE SCALE GENOMIC DNA]</scope>
    <source>
        <strain evidence="1 2">RP12</strain>
    </source>
</reference>
<dbReference type="GeneID" id="40074674"/>
<dbReference type="KEGG" id="vg:40074674"/>
<name>A0A1L7N192_9CAUD</name>
<dbReference type="OrthoDB" id="23092at10239"/>
<accession>A0A1L7N192</accession>
<proteinExistence type="predicted"/>
<dbReference type="RefSeq" id="YP_009598972.1">
    <property type="nucleotide sequence ID" value="NC_041911.1"/>
</dbReference>
<evidence type="ECO:0000313" key="2">
    <source>
        <dbReference type="Proteomes" id="UP000222831"/>
    </source>
</evidence>
<evidence type="ECO:0000313" key="1">
    <source>
        <dbReference type="EMBL" id="BAW19253.1"/>
    </source>
</evidence>